<keyword evidence="1" id="KW-0472">Membrane</keyword>
<name>A0A9D9GZC9_9BACT</name>
<keyword evidence="1" id="KW-0812">Transmembrane</keyword>
<accession>A0A9D9GZC9</accession>
<proteinExistence type="predicted"/>
<evidence type="ECO:0000256" key="1">
    <source>
        <dbReference type="SAM" id="Phobius"/>
    </source>
</evidence>
<dbReference type="Proteomes" id="UP000823612">
    <property type="component" value="Unassembled WGS sequence"/>
</dbReference>
<reference evidence="2" key="1">
    <citation type="submission" date="2020-10" db="EMBL/GenBank/DDBJ databases">
        <authorList>
            <person name="Gilroy R."/>
        </authorList>
    </citation>
    <scope>NUCLEOTIDE SEQUENCE</scope>
    <source>
        <strain evidence="2">2889</strain>
    </source>
</reference>
<comment type="caution">
    <text evidence="2">The sequence shown here is derived from an EMBL/GenBank/DDBJ whole genome shotgun (WGS) entry which is preliminary data.</text>
</comment>
<protein>
    <submittedName>
        <fullName evidence="2">Uncharacterized protein</fullName>
    </submittedName>
</protein>
<evidence type="ECO:0000313" key="2">
    <source>
        <dbReference type="EMBL" id="MBO8432650.1"/>
    </source>
</evidence>
<gene>
    <name evidence="2" type="ORF">IAB08_05100</name>
</gene>
<reference evidence="2" key="2">
    <citation type="journal article" date="2021" name="PeerJ">
        <title>Extensive microbial diversity within the chicken gut microbiome revealed by metagenomics and culture.</title>
        <authorList>
            <person name="Gilroy R."/>
            <person name="Ravi A."/>
            <person name="Getino M."/>
            <person name="Pursley I."/>
            <person name="Horton D.L."/>
            <person name="Alikhan N.F."/>
            <person name="Baker D."/>
            <person name="Gharbi K."/>
            <person name="Hall N."/>
            <person name="Watson M."/>
            <person name="Adriaenssens E.M."/>
            <person name="Foster-Nyarko E."/>
            <person name="Jarju S."/>
            <person name="Secka A."/>
            <person name="Antonio M."/>
            <person name="Oren A."/>
            <person name="Chaudhuri R.R."/>
            <person name="La Ragione R."/>
            <person name="Hildebrand F."/>
            <person name="Pallen M.J."/>
        </authorList>
    </citation>
    <scope>NUCLEOTIDE SEQUENCE</scope>
    <source>
        <strain evidence="2">2889</strain>
    </source>
</reference>
<keyword evidence="1" id="KW-1133">Transmembrane helix</keyword>
<feature type="transmembrane region" description="Helical" evidence="1">
    <location>
        <begin position="6"/>
        <end position="28"/>
    </location>
</feature>
<organism evidence="2 3">
    <name type="scientific">Candidatus Pullibacteroides excrementavium</name>
    <dbReference type="NCBI Taxonomy" id="2840905"/>
    <lineage>
        <taxon>Bacteria</taxon>
        <taxon>Pseudomonadati</taxon>
        <taxon>Bacteroidota</taxon>
        <taxon>Bacteroidia</taxon>
        <taxon>Bacteroidales</taxon>
        <taxon>Candidatus Pullibacteroides</taxon>
    </lineage>
</organism>
<evidence type="ECO:0000313" key="3">
    <source>
        <dbReference type="Proteomes" id="UP000823612"/>
    </source>
</evidence>
<sequence length="224" mass="25238">MNNSARIGIQVGLIAVAIVLAVMIYRSIMQPVRFDKEKNVRTAALVQQMKDIRAVQQAYKGAYGCYINTPDSLILFLESGMIPYVKMIGTVPDTLTEEQAIEMGIVSRETFTENAYDYLFLQDNNQNKDKGNAARYQNKAEFLSNLFKVPYNTSGKTISMEAGYINKSGYKVPVFEAKVPFEDLLEGMDDNLLRNEIINAETYHKYPGVKVGSMEEAITEGNWE</sequence>
<dbReference type="EMBL" id="JADIMZ010000077">
    <property type="protein sequence ID" value="MBO8432650.1"/>
    <property type="molecule type" value="Genomic_DNA"/>
</dbReference>
<dbReference type="AlphaFoldDB" id="A0A9D9GZC9"/>